<keyword evidence="5" id="KW-1185">Reference proteome</keyword>
<organism evidence="4 5">
    <name type="scientific">Verticiella sediminum</name>
    <dbReference type="NCBI Taxonomy" id="1247510"/>
    <lineage>
        <taxon>Bacteria</taxon>
        <taxon>Pseudomonadati</taxon>
        <taxon>Pseudomonadota</taxon>
        <taxon>Betaproteobacteria</taxon>
        <taxon>Burkholderiales</taxon>
        <taxon>Alcaligenaceae</taxon>
        <taxon>Verticiella</taxon>
    </lineage>
</organism>
<sequence length="334" mass="35858">MRVAVAGLGWWGKEIIRSLGASRKFEVRVGIDPSPSEQAQAFLEAAGVEFATELAQVLARADIDGVILATPHSLHEEQVLAALAAGKEVFCEKPLAMSSAGARRMLDAAARNGRVLGMGHERRFEPAVAELMRMVRAGELGRLLHVETNVSHDLFRKLDTSNWRLDQKHAPAGMMTAVGIHITDIFIALAGPAESVRCVTDSMVFTPPAQDYVSASIRFRSGARGTITFMSATPFHGRIAVFGDQGWVELVSLGNVDQGLPTILTHCAATGAPRIQRSYEATDAVLANFEAWADAVTHGSAYPFTPVELLENIKLFEAVVVSGAKAGESVELEA</sequence>
<dbReference type="SUPFAM" id="SSF51735">
    <property type="entry name" value="NAD(P)-binding Rossmann-fold domains"/>
    <property type="match status" value="1"/>
</dbReference>
<dbReference type="SUPFAM" id="SSF55347">
    <property type="entry name" value="Glyceraldehyde-3-phosphate dehydrogenase-like, C-terminal domain"/>
    <property type="match status" value="1"/>
</dbReference>
<dbReference type="InterPro" id="IPR055170">
    <property type="entry name" value="GFO_IDH_MocA-like_dom"/>
</dbReference>
<evidence type="ECO:0000313" key="4">
    <source>
        <dbReference type="EMBL" id="TSH91218.1"/>
    </source>
</evidence>
<feature type="domain" description="Gfo/Idh/MocA-like oxidoreductase N-terminal" evidence="2">
    <location>
        <begin position="1"/>
        <end position="120"/>
    </location>
</feature>
<dbReference type="RefSeq" id="WP_143949843.1">
    <property type="nucleotide sequence ID" value="NZ_BAABMB010000008.1"/>
</dbReference>
<evidence type="ECO:0000259" key="2">
    <source>
        <dbReference type="Pfam" id="PF01408"/>
    </source>
</evidence>
<dbReference type="Gene3D" id="3.40.50.720">
    <property type="entry name" value="NAD(P)-binding Rossmann-like Domain"/>
    <property type="match status" value="1"/>
</dbReference>
<dbReference type="InterPro" id="IPR036291">
    <property type="entry name" value="NAD(P)-bd_dom_sf"/>
</dbReference>
<protein>
    <submittedName>
        <fullName evidence="4">Gfo/Idh/MocA family oxidoreductase</fullName>
    </submittedName>
</protein>
<evidence type="ECO:0000313" key="5">
    <source>
        <dbReference type="Proteomes" id="UP000318405"/>
    </source>
</evidence>
<keyword evidence="1" id="KW-0560">Oxidoreductase</keyword>
<dbReference type="PANTHER" id="PTHR43818">
    <property type="entry name" value="BCDNA.GH03377"/>
    <property type="match status" value="1"/>
</dbReference>
<gene>
    <name evidence="4" type="ORF">FOZ76_18910</name>
</gene>
<evidence type="ECO:0000259" key="3">
    <source>
        <dbReference type="Pfam" id="PF22725"/>
    </source>
</evidence>
<dbReference type="Proteomes" id="UP000318405">
    <property type="component" value="Unassembled WGS sequence"/>
</dbReference>
<dbReference type="Pfam" id="PF22725">
    <property type="entry name" value="GFO_IDH_MocA_C3"/>
    <property type="match status" value="1"/>
</dbReference>
<dbReference type="GO" id="GO:0000166">
    <property type="term" value="F:nucleotide binding"/>
    <property type="evidence" value="ECO:0007669"/>
    <property type="project" value="InterPro"/>
</dbReference>
<dbReference type="EMBL" id="VLTJ01000037">
    <property type="protein sequence ID" value="TSH91218.1"/>
    <property type="molecule type" value="Genomic_DNA"/>
</dbReference>
<dbReference type="AlphaFoldDB" id="A0A556AE97"/>
<comment type="caution">
    <text evidence="4">The sequence shown here is derived from an EMBL/GenBank/DDBJ whole genome shotgun (WGS) entry which is preliminary data.</text>
</comment>
<feature type="domain" description="GFO/IDH/MocA-like oxidoreductase" evidence="3">
    <location>
        <begin position="129"/>
        <end position="249"/>
    </location>
</feature>
<dbReference type="Pfam" id="PF01408">
    <property type="entry name" value="GFO_IDH_MocA"/>
    <property type="match status" value="1"/>
</dbReference>
<evidence type="ECO:0000256" key="1">
    <source>
        <dbReference type="ARBA" id="ARBA00023002"/>
    </source>
</evidence>
<accession>A0A556AE97</accession>
<proteinExistence type="predicted"/>
<dbReference type="OrthoDB" id="8565814at2"/>
<name>A0A556AE97_9BURK</name>
<dbReference type="GO" id="GO:0016491">
    <property type="term" value="F:oxidoreductase activity"/>
    <property type="evidence" value="ECO:0007669"/>
    <property type="project" value="UniProtKB-KW"/>
</dbReference>
<dbReference type="InterPro" id="IPR000683">
    <property type="entry name" value="Gfo/Idh/MocA-like_OxRdtase_N"/>
</dbReference>
<dbReference type="PANTHER" id="PTHR43818:SF11">
    <property type="entry name" value="BCDNA.GH03377"/>
    <property type="match status" value="1"/>
</dbReference>
<reference evidence="4 5" key="1">
    <citation type="submission" date="2019-07" db="EMBL/GenBank/DDBJ databases">
        <title>Qingshengfaniella alkalisoli gen. nov., sp. nov., isolated from saline soil.</title>
        <authorList>
            <person name="Xu L."/>
            <person name="Huang X.-X."/>
            <person name="Sun J.-Q."/>
        </authorList>
    </citation>
    <scope>NUCLEOTIDE SEQUENCE [LARGE SCALE GENOMIC DNA]</scope>
    <source>
        <strain evidence="4 5">DSM 27279</strain>
    </source>
</reference>
<dbReference type="Gene3D" id="3.30.360.10">
    <property type="entry name" value="Dihydrodipicolinate Reductase, domain 2"/>
    <property type="match status" value="1"/>
</dbReference>
<dbReference type="InterPro" id="IPR050463">
    <property type="entry name" value="Gfo/Idh/MocA_oxidrdct_glycsds"/>
</dbReference>